<dbReference type="CDD" id="cd11572">
    <property type="entry name" value="RlmI_M_like"/>
    <property type="match status" value="1"/>
</dbReference>
<dbReference type="InterPro" id="IPR041532">
    <property type="entry name" value="RlmI-like_PUA"/>
</dbReference>
<dbReference type="InterPro" id="IPR029063">
    <property type="entry name" value="SAM-dependent_MTases_sf"/>
</dbReference>
<dbReference type="InterPro" id="IPR019614">
    <property type="entry name" value="SAM-dep_methyl-trfase"/>
</dbReference>
<dbReference type="Pfam" id="PF17785">
    <property type="entry name" value="PUA_3"/>
    <property type="match status" value="1"/>
</dbReference>
<dbReference type="GO" id="GO:0008168">
    <property type="term" value="F:methyltransferase activity"/>
    <property type="evidence" value="ECO:0007669"/>
    <property type="project" value="UniProtKB-KW"/>
</dbReference>
<name>A0ABW4Z8E2_9BACT</name>
<gene>
    <name evidence="9" type="ORF">ACFSW8_04755</name>
</gene>
<keyword evidence="2" id="KW-0963">Cytoplasm</keyword>
<dbReference type="GO" id="GO:0032259">
    <property type="term" value="P:methylation"/>
    <property type="evidence" value="ECO:0007669"/>
    <property type="project" value="UniProtKB-KW"/>
</dbReference>
<evidence type="ECO:0000256" key="1">
    <source>
        <dbReference type="ARBA" id="ARBA00004496"/>
    </source>
</evidence>
<dbReference type="Gene3D" id="3.30.750.80">
    <property type="entry name" value="RNA methyltransferase domain (HRMD) like"/>
    <property type="match status" value="1"/>
</dbReference>
<dbReference type="InterPro" id="IPR015947">
    <property type="entry name" value="PUA-like_sf"/>
</dbReference>
<dbReference type="CDD" id="cd21153">
    <property type="entry name" value="PUA_RlmI"/>
    <property type="match status" value="1"/>
</dbReference>
<feature type="domain" description="S-adenosylmethionine-dependent methyltransferase" evidence="7">
    <location>
        <begin position="169"/>
        <end position="333"/>
    </location>
</feature>
<feature type="domain" description="RlmI-like PUA" evidence="8">
    <location>
        <begin position="11"/>
        <end position="65"/>
    </location>
</feature>
<keyword evidence="10" id="KW-1185">Reference proteome</keyword>
<evidence type="ECO:0000256" key="2">
    <source>
        <dbReference type="ARBA" id="ARBA00022490"/>
    </source>
</evidence>
<dbReference type="Gene3D" id="2.30.130.10">
    <property type="entry name" value="PUA domain"/>
    <property type="match status" value="1"/>
</dbReference>
<dbReference type="Gene3D" id="3.40.50.150">
    <property type="entry name" value="Vaccinia Virus protein VP39"/>
    <property type="match status" value="1"/>
</dbReference>
<evidence type="ECO:0000256" key="6">
    <source>
        <dbReference type="ARBA" id="ARBA00038091"/>
    </source>
</evidence>
<evidence type="ECO:0000256" key="4">
    <source>
        <dbReference type="ARBA" id="ARBA00022679"/>
    </source>
</evidence>
<dbReference type="PANTHER" id="PTHR42873">
    <property type="entry name" value="RIBOSOMAL RNA LARGE SUBUNIT METHYLTRANSFERASE"/>
    <property type="match status" value="1"/>
</dbReference>
<keyword evidence="3 9" id="KW-0489">Methyltransferase</keyword>
<comment type="subcellular location">
    <subcellularLocation>
        <location evidence="1">Cytoplasm</location>
    </subcellularLocation>
</comment>
<dbReference type="InterPro" id="IPR036974">
    <property type="entry name" value="PUA_sf"/>
</dbReference>
<comment type="similarity">
    <text evidence="6">Belongs to the methyltransferase superfamily. RlmI family.</text>
</comment>
<reference evidence="10" key="1">
    <citation type="journal article" date="2019" name="Int. J. Syst. Evol. Microbiol.">
        <title>The Global Catalogue of Microorganisms (GCM) 10K type strain sequencing project: providing services to taxonomists for standard genome sequencing and annotation.</title>
        <authorList>
            <consortium name="The Broad Institute Genomics Platform"/>
            <consortium name="The Broad Institute Genome Sequencing Center for Infectious Disease"/>
            <person name="Wu L."/>
            <person name="Ma J."/>
        </authorList>
    </citation>
    <scope>NUCLEOTIDE SEQUENCE [LARGE SCALE GENOMIC DNA]</scope>
    <source>
        <strain evidence="10">CCUG 57942</strain>
    </source>
</reference>
<organism evidence="9 10">
    <name type="scientific">Rubritalea tangerina</name>
    <dbReference type="NCBI Taxonomy" id="430798"/>
    <lineage>
        <taxon>Bacteria</taxon>
        <taxon>Pseudomonadati</taxon>
        <taxon>Verrucomicrobiota</taxon>
        <taxon>Verrucomicrobiia</taxon>
        <taxon>Verrucomicrobiales</taxon>
        <taxon>Rubritaleaceae</taxon>
        <taxon>Rubritalea</taxon>
    </lineage>
</organism>
<evidence type="ECO:0000259" key="7">
    <source>
        <dbReference type="Pfam" id="PF10672"/>
    </source>
</evidence>
<evidence type="ECO:0000259" key="8">
    <source>
        <dbReference type="Pfam" id="PF17785"/>
    </source>
</evidence>
<accession>A0ABW4Z8E2</accession>
<evidence type="ECO:0000256" key="5">
    <source>
        <dbReference type="ARBA" id="ARBA00022691"/>
    </source>
</evidence>
<dbReference type="PANTHER" id="PTHR42873:SF1">
    <property type="entry name" value="S-ADENOSYLMETHIONINE-DEPENDENT METHYLTRANSFERASE DOMAIN-CONTAINING PROTEIN"/>
    <property type="match status" value="1"/>
</dbReference>
<keyword evidence="5" id="KW-0949">S-adenosyl-L-methionine</keyword>
<protein>
    <submittedName>
        <fullName evidence="9">Class I SAM-dependent rRNA methyltransferase</fullName>
        <ecNumber evidence="9">2.1.1.-</ecNumber>
    </submittedName>
</protein>
<evidence type="ECO:0000313" key="10">
    <source>
        <dbReference type="Proteomes" id="UP001597389"/>
    </source>
</evidence>
<evidence type="ECO:0000256" key="3">
    <source>
        <dbReference type="ARBA" id="ARBA00022603"/>
    </source>
</evidence>
<dbReference type="SUPFAM" id="SSF53335">
    <property type="entry name" value="S-adenosyl-L-methionine-dependent methyltransferases"/>
    <property type="match status" value="1"/>
</dbReference>
<keyword evidence="4 9" id="KW-0808">Transferase</keyword>
<evidence type="ECO:0000313" key="9">
    <source>
        <dbReference type="EMBL" id="MFD2158199.1"/>
    </source>
</evidence>
<dbReference type="CDD" id="cd02440">
    <property type="entry name" value="AdoMet_MTases"/>
    <property type="match status" value="1"/>
</dbReference>
<dbReference type="Pfam" id="PF10672">
    <property type="entry name" value="Methyltrans_SAM"/>
    <property type="match status" value="1"/>
</dbReference>
<proteinExistence type="inferred from homology"/>
<dbReference type="EC" id="2.1.1.-" evidence="9"/>
<sequence length="387" mass="43422">MAGLIIKPRSRVFHGHDWVYASEIQKTFGNPEPGDVISLKDFRDRPLGTAIYNPQSQIVARRISRRKQKLDQEFFERRIQQAIDLRERSEGIDIRLCRVVWSESDALPGVIVDRYGDHLVLQTLTLAMHQRRDLIVSALLKLLEPETIILRNDSPMLKAEGIENEIVLLHGENPGAFTVDANGVLFEVDLLDGQKTGLYLDQLDAHAAIAKLAKGKKVLDVFCNQGGFALACAKAGAASVTAVDVSESAIEATKRNAELNGVEIEAIKHNAFDFLKHHEESYDLIILDPPSFTRNKKTLNDAMRGYKEIHLRGLKLLNRDGILSTYCCSHHATRELFLQNVVQASVDAKRTLRLIQNHGQRLDHPVLPGIPETEYLKGFTFELAPSR</sequence>
<dbReference type="Proteomes" id="UP001597389">
    <property type="component" value="Unassembled WGS sequence"/>
</dbReference>
<dbReference type="RefSeq" id="WP_377090361.1">
    <property type="nucleotide sequence ID" value="NZ_JBHSJL010000014.1"/>
</dbReference>
<comment type="caution">
    <text evidence="9">The sequence shown here is derived from an EMBL/GenBank/DDBJ whole genome shotgun (WGS) entry which is preliminary data.</text>
</comment>
<dbReference type="SUPFAM" id="SSF88697">
    <property type="entry name" value="PUA domain-like"/>
    <property type="match status" value="1"/>
</dbReference>
<dbReference type="PROSITE" id="PS50890">
    <property type="entry name" value="PUA"/>
    <property type="match status" value="1"/>
</dbReference>
<dbReference type="EMBL" id="JBHUJB010000021">
    <property type="protein sequence ID" value="MFD2158199.1"/>
    <property type="molecule type" value="Genomic_DNA"/>
</dbReference>